<dbReference type="AlphaFoldDB" id="A0A1G8BVM3"/>
<dbReference type="RefSeq" id="WP_091936348.1">
    <property type="nucleotide sequence ID" value="NZ_FNCY01000005.1"/>
</dbReference>
<evidence type="ECO:0000256" key="3">
    <source>
        <dbReference type="ARBA" id="ARBA00023027"/>
    </source>
</evidence>
<dbReference type="SUPFAM" id="SSF52283">
    <property type="entry name" value="Formate/glycerate dehydrogenase catalytic domain-like"/>
    <property type="match status" value="1"/>
</dbReference>
<evidence type="ECO:0000313" key="8">
    <source>
        <dbReference type="Proteomes" id="UP000198607"/>
    </source>
</evidence>
<evidence type="ECO:0000259" key="6">
    <source>
        <dbReference type="Pfam" id="PF02826"/>
    </source>
</evidence>
<proteinExistence type="inferred from homology"/>
<reference evidence="7 8" key="1">
    <citation type="submission" date="2016-10" db="EMBL/GenBank/DDBJ databases">
        <authorList>
            <person name="de Groot N.N."/>
        </authorList>
    </citation>
    <scope>NUCLEOTIDE SEQUENCE [LARGE SCALE GENOMIC DNA]</scope>
    <source>
        <strain evidence="7 8">DSM 5885</strain>
    </source>
</reference>
<name>A0A1G8BVM3_9RHOO</name>
<dbReference type="GO" id="GO:0016618">
    <property type="term" value="F:hydroxypyruvate reductase [NAD(P)H] activity"/>
    <property type="evidence" value="ECO:0007669"/>
    <property type="project" value="TreeGrafter"/>
</dbReference>
<dbReference type="GO" id="GO:0051287">
    <property type="term" value="F:NAD binding"/>
    <property type="evidence" value="ECO:0007669"/>
    <property type="project" value="InterPro"/>
</dbReference>
<dbReference type="PANTHER" id="PTHR10996:SF257">
    <property type="entry name" value="GLYOXYLATE REDUCTASE 1"/>
    <property type="match status" value="1"/>
</dbReference>
<keyword evidence="3" id="KW-0520">NAD</keyword>
<dbReference type="Gene3D" id="3.40.50.720">
    <property type="entry name" value="NAD(P)-binding Rossmann-like Domain"/>
    <property type="match status" value="2"/>
</dbReference>
<organism evidence="7 8">
    <name type="scientific">Propionivibrio dicarboxylicus</name>
    <dbReference type="NCBI Taxonomy" id="83767"/>
    <lineage>
        <taxon>Bacteria</taxon>
        <taxon>Pseudomonadati</taxon>
        <taxon>Pseudomonadota</taxon>
        <taxon>Betaproteobacteria</taxon>
        <taxon>Rhodocyclales</taxon>
        <taxon>Rhodocyclaceae</taxon>
        <taxon>Propionivibrio</taxon>
    </lineage>
</organism>
<dbReference type="Pfam" id="PF00389">
    <property type="entry name" value="2-Hacid_dh"/>
    <property type="match status" value="1"/>
</dbReference>
<evidence type="ECO:0000259" key="5">
    <source>
        <dbReference type="Pfam" id="PF00389"/>
    </source>
</evidence>
<dbReference type="PANTHER" id="PTHR10996">
    <property type="entry name" value="2-HYDROXYACID DEHYDROGENASE-RELATED"/>
    <property type="match status" value="1"/>
</dbReference>
<sequence length="343" mass="36744">MSTKMQIAIVNSSSFGISFPEHLRALEAFAELRRVELPNDAPASLFHEKLADVDGIIASVTPKYSREVLLGLPKLQLLARHGVGCDNVDLPTCTELGIAVSRVGPQVERESVAQMALGLMDASARRIVEGATIVKAGQWARRAKLSLGVDFCGATIGIVGIGAIGSTVARILSLGYRANVIAYDPYVDAQEVAARHATKVSFDELLARSAILTLHCPLTPETSRMFGAEQFAAMNAGTIIVNTCRGELFKQEALVAALSSGKLGGYATDVVEGEPIGADHVLLSTPNVIVTPHLGGYSVVSLRGMGQTMVDDMRRVFVEKSYPEVLANRDIDLAASRITRFRR</sequence>
<evidence type="ECO:0000256" key="4">
    <source>
        <dbReference type="RuleBase" id="RU003719"/>
    </source>
</evidence>
<keyword evidence="8" id="KW-1185">Reference proteome</keyword>
<dbReference type="InterPro" id="IPR036291">
    <property type="entry name" value="NAD(P)-bd_dom_sf"/>
</dbReference>
<dbReference type="SUPFAM" id="SSF51735">
    <property type="entry name" value="NAD(P)-binding Rossmann-fold domains"/>
    <property type="match status" value="1"/>
</dbReference>
<evidence type="ECO:0000256" key="1">
    <source>
        <dbReference type="ARBA" id="ARBA00005854"/>
    </source>
</evidence>
<evidence type="ECO:0000313" key="7">
    <source>
        <dbReference type="EMBL" id="SDH37231.1"/>
    </source>
</evidence>
<dbReference type="PROSITE" id="PS00065">
    <property type="entry name" value="D_2_HYDROXYACID_DH_1"/>
    <property type="match status" value="1"/>
</dbReference>
<keyword evidence="2 4" id="KW-0560">Oxidoreductase</keyword>
<feature type="domain" description="D-isomer specific 2-hydroxyacid dehydrogenase catalytic" evidence="5">
    <location>
        <begin position="26"/>
        <end position="324"/>
    </location>
</feature>
<dbReference type="GO" id="GO:0030267">
    <property type="term" value="F:glyoxylate reductase (NADPH) activity"/>
    <property type="evidence" value="ECO:0007669"/>
    <property type="project" value="TreeGrafter"/>
</dbReference>
<protein>
    <submittedName>
        <fullName evidence="7">Lactate dehydrogenase</fullName>
    </submittedName>
</protein>
<dbReference type="GO" id="GO:0005829">
    <property type="term" value="C:cytosol"/>
    <property type="evidence" value="ECO:0007669"/>
    <property type="project" value="TreeGrafter"/>
</dbReference>
<dbReference type="Proteomes" id="UP000198607">
    <property type="component" value="Unassembled WGS sequence"/>
</dbReference>
<comment type="similarity">
    <text evidence="1 4">Belongs to the D-isomer specific 2-hydroxyacid dehydrogenase family.</text>
</comment>
<dbReference type="Pfam" id="PF02826">
    <property type="entry name" value="2-Hacid_dh_C"/>
    <property type="match status" value="1"/>
</dbReference>
<dbReference type="EMBL" id="FNCY01000005">
    <property type="protein sequence ID" value="SDH37231.1"/>
    <property type="molecule type" value="Genomic_DNA"/>
</dbReference>
<gene>
    <name evidence="7" type="ORF">SAMN05660652_01608</name>
</gene>
<feature type="domain" description="D-isomer specific 2-hydroxyacid dehydrogenase NAD-binding" evidence="6">
    <location>
        <begin position="118"/>
        <end position="295"/>
    </location>
</feature>
<dbReference type="InterPro" id="IPR006139">
    <property type="entry name" value="D-isomer_2_OHA_DH_cat_dom"/>
</dbReference>
<dbReference type="InterPro" id="IPR029752">
    <property type="entry name" value="D-isomer_DH_CS1"/>
</dbReference>
<dbReference type="OrthoDB" id="9805416at2"/>
<dbReference type="FunFam" id="3.40.50.720:FF:000203">
    <property type="entry name" value="D-3-phosphoglycerate dehydrogenase (SerA)"/>
    <property type="match status" value="1"/>
</dbReference>
<dbReference type="InterPro" id="IPR050223">
    <property type="entry name" value="D-isomer_2-hydroxyacid_DH"/>
</dbReference>
<dbReference type="STRING" id="83767.SAMN05660652_01608"/>
<dbReference type="InterPro" id="IPR006140">
    <property type="entry name" value="D-isomer_DH_NAD-bd"/>
</dbReference>
<evidence type="ECO:0000256" key="2">
    <source>
        <dbReference type="ARBA" id="ARBA00023002"/>
    </source>
</evidence>
<accession>A0A1G8BVM3</accession>